<dbReference type="Proteomes" id="UP001208534">
    <property type="component" value="Unassembled WGS sequence"/>
</dbReference>
<comment type="caution">
    <text evidence="1">The sequence shown here is derived from an EMBL/GenBank/DDBJ whole genome shotgun (WGS) entry which is preliminary data.</text>
</comment>
<proteinExistence type="predicted"/>
<reference evidence="1" key="1">
    <citation type="submission" date="2021-06" db="EMBL/GenBank/DDBJ databases">
        <title>Propagation of a rapidly emergent carbapenem-resistant Acinetobacter baumannii lineage by various extra-hospital transmission networks.</title>
        <authorList>
            <person name="Calix J."/>
        </authorList>
    </citation>
    <scope>NUCLEOTIDE SEQUENCE</scope>
    <source>
        <strain evidence="1">WU_MDCI_Aw63</strain>
    </source>
</reference>
<evidence type="ECO:0000313" key="2">
    <source>
        <dbReference type="Proteomes" id="UP001208534"/>
    </source>
</evidence>
<accession>A0AAW5R7F3</accession>
<evidence type="ECO:0000313" key="1">
    <source>
        <dbReference type="EMBL" id="MCU4395799.1"/>
    </source>
</evidence>
<sequence>MSVLSDPQNALYQAQLAATAQCQNYFYKNGEAGFDSVNHMAETRPTALNEILNIVGFDSAADVDNAIKVGLAQYQYCHGGDLPHASVLATALDAGLCMAKKVSGFTGTHKQNLEQLESGFDDVSNTHHESVSIVPAMTVATIATLIAFASPIIAYIPNSNGSNEVPIVAARFTTDRAFGAMAKGEYLDGVNASKPYSEGRFRFVLDNGGAGTTYSTTARTKYANYADKTPDVNAPLLPFIGGNISIRINGKEVAHTRNRSKSKLAGQISAIAEKSAKIAGNEYSVAASTINLDDSTISVTFNQALPNDVKAEVFLVADYEAKDVNNKFKLDPVGISISPEYETMVSSPIVTQIRASKLLVNQITNELNIGFVGTALSLMQGKIYLEQTVRLLGEGKERAQYNDREFTFDASRGVAGNLAAAYNNSGDLFGELMKYIEAAKIGIVQDSGGATVGFDLYVGDSAKVFFAQLSADKMPVKTGATAGHGQIVRIGTLADGTNVYHLPTSAGVLVESDQAFEMELVGRGSEPVRNPLVGFIEMPLTVSEATPDPRESLLALIGSQAAELNPLDRYADQFALLKAINMPRLKS</sequence>
<dbReference type="RefSeq" id="WP_262578366.1">
    <property type="nucleotide sequence ID" value="NZ_JAHPRE010000006.1"/>
</dbReference>
<gene>
    <name evidence="1" type="ORF">KTH64_02185</name>
</gene>
<dbReference type="AlphaFoldDB" id="A0AAW5R7F3"/>
<name>A0AAW5R7F3_ACIJU</name>
<dbReference type="EMBL" id="JAHPRE010000006">
    <property type="protein sequence ID" value="MCU4395799.1"/>
    <property type="molecule type" value="Genomic_DNA"/>
</dbReference>
<protein>
    <submittedName>
        <fullName evidence="1">Uncharacterized protein</fullName>
    </submittedName>
</protein>
<organism evidence="1 2">
    <name type="scientific">Acinetobacter junii</name>
    <dbReference type="NCBI Taxonomy" id="40215"/>
    <lineage>
        <taxon>Bacteria</taxon>
        <taxon>Pseudomonadati</taxon>
        <taxon>Pseudomonadota</taxon>
        <taxon>Gammaproteobacteria</taxon>
        <taxon>Moraxellales</taxon>
        <taxon>Moraxellaceae</taxon>
        <taxon>Acinetobacter</taxon>
    </lineage>
</organism>